<gene>
    <name evidence="2" type="ORF">ENG63_09400</name>
</gene>
<dbReference type="Proteomes" id="UP000886289">
    <property type="component" value="Unassembled WGS sequence"/>
</dbReference>
<dbReference type="Pfam" id="PF09852">
    <property type="entry name" value="DUF2079"/>
    <property type="match status" value="1"/>
</dbReference>
<evidence type="ECO:0000313" key="2">
    <source>
        <dbReference type="EMBL" id="HDD45054.1"/>
    </source>
</evidence>
<feature type="transmembrane region" description="Helical" evidence="1">
    <location>
        <begin position="264"/>
        <end position="286"/>
    </location>
</feature>
<sequence length="550" mass="63677">MKRYLKFGIPVVLLSLLCLSYRVVGIVGKLGSSSPAIITLRFFQIPLIFLIIGFLIAMFFYNHKPISGHYLTYRNSLKILLFSIFSYIFILFTLKFFKLYTYHYQIFDAGLYDHKLWRIANADFNKKFLIALFKGHFQPVILIYSISYHIKPTPLIPYFLETLALSSVAIPLYLLTYKKTNDYFLSLIVSITYLLYPPVGFNDILGFHPDHVYLLAMVWAFYFLEKDKYILLIISLLIACSASEPWIPGVSFFGIFMIFYKRKWFMGSLVSISSISFFTILLFYLMPHMGSTWSAKHIFSSNSYYTILLSGNIKKILLSMLNVQKGFFIFSLIGPFLLMPLLSPLALIVAIPDFSKSLLSQEPLHYAIDGHYTLGITATFFIAYIFSLRKIKIKYNLKLAQTISILVLIETLAFNIANSPMPISLNFWLKEGVPKTFYYKNYFSDKKTLALKEVDKIMPPDQNLKIELTNDIYTPHLVHRNIPIKLYPSPNWKVADYIILDLRSEFPAGNLSIKKAYRVNLHNAYAELLKDNTFKKVFDKSGIKIFKRVN</sequence>
<feature type="transmembrane region" description="Helical" evidence="1">
    <location>
        <begin position="371"/>
        <end position="387"/>
    </location>
</feature>
<comment type="caution">
    <text evidence="2">The sequence shown here is derived from an EMBL/GenBank/DDBJ whole genome shotgun (WGS) entry which is preliminary data.</text>
</comment>
<feature type="transmembrane region" description="Helical" evidence="1">
    <location>
        <begin position="38"/>
        <end position="59"/>
    </location>
</feature>
<feature type="transmembrane region" description="Helical" evidence="1">
    <location>
        <begin position="205"/>
        <end position="224"/>
    </location>
</feature>
<feature type="transmembrane region" description="Helical" evidence="1">
    <location>
        <begin position="79"/>
        <end position="97"/>
    </location>
</feature>
<reference evidence="2" key="1">
    <citation type="journal article" date="2020" name="mSystems">
        <title>Genome- and Community-Level Interaction Insights into Carbon Utilization and Element Cycling Functions of Hydrothermarchaeota in Hydrothermal Sediment.</title>
        <authorList>
            <person name="Zhou Z."/>
            <person name="Liu Y."/>
            <person name="Xu W."/>
            <person name="Pan J."/>
            <person name="Luo Z.H."/>
            <person name="Li M."/>
        </authorList>
    </citation>
    <scope>NUCLEOTIDE SEQUENCE [LARGE SCALE GENOMIC DNA]</scope>
    <source>
        <strain evidence="2">HyVt-233</strain>
    </source>
</reference>
<keyword evidence="1" id="KW-0812">Transmembrane</keyword>
<feature type="transmembrane region" description="Helical" evidence="1">
    <location>
        <begin position="327"/>
        <end position="351"/>
    </location>
</feature>
<feature type="transmembrane region" description="Helical" evidence="1">
    <location>
        <begin position="183"/>
        <end position="199"/>
    </location>
</feature>
<keyword evidence="1" id="KW-0472">Membrane</keyword>
<organism evidence="2">
    <name type="scientific">Desulfofervidus auxilii</name>
    <dbReference type="NCBI Taxonomy" id="1621989"/>
    <lineage>
        <taxon>Bacteria</taxon>
        <taxon>Pseudomonadati</taxon>
        <taxon>Thermodesulfobacteriota</taxon>
        <taxon>Candidatus Desulfofervidia</taxon>
        <taxon>Candidatus Desulfofervidales</taxon>
        <taxon>Candidatus Desulfofervidaceae</taxon>
        <taxon>Candidatus Desulfofervidus</taxon>
    </lineage>
</organism>
<feature type="transmembrane region" description="Helical" evidence="1">
    <location>
        <begin position="155"/>
        <end position="176"/>
    </location>
</feature>
<dbReference type="InterPro" id="IPR018650">
    <property type="entry name" value="STSV1_Orf64"/>
</dbReference>
<keyword evidence="1" id="KW-1133">Transmembrane helix</keyword>
<evidence type="ECO:0000256" key="1">
    <source>
        <dbReference type="SAM" id="Phobius"/>
    </source>
</evidence>
<dbReference type="EMBL" id="DRBS01000348">
    <property type="protein sequence ID" value="HDD45054.1"/>
    <property type="molecule type" value="Genomic_DNA"/>
</dbReference>
<dbReference type="AlphaFoldDB" id="A0A7C0U3S3"/>
<name>A0A7C0U3S3_DESA2</name>
<feature type="transmembrane region" description="Helical" evidence="1">
    <location>
        <begin position="231"/>
        <end position="258"/>
    </location>
</feature>
<proteinExistence type="predicted"/>
<feature type="transmembrane region" description="Helical" evidence="1">
    <location>
        <begin position="399"/>
        <end position="417"/>
    </location>
</feature>
<accession>A0A7C0U3S3</accession>
<protein>
    <submittedName>
        <fullName evidence="2">DUF2079 domain-containing protein</fullName>
    </submittedName>
</protein>